<comment type="caution">
    <text evidence="6">The sequence shown here is derived from an EMBL/GenBank/DDBJ whole genome shotgun (WGS) entry which is preliminary data.</text>
</comment>
<dbReference type="CDD" id="cd08414">
    <property type="entry name" value="PBP2_LTTR_aromatics_like"/>
    <property type="match status" value="1"/>
</dbReference>
<keyword evidence="2" id="KW-0805">Transcription regulation</keyword>
<dbReference type="PANTHER" id="PTHR30346:SF17">
    <property type="entry name" value="LYSR FAMILY TRANSCRIPTIONAL REGULATOR"/>
    <property type="match status" value="1"/>
</dbReference>
<dbReference type="Proteomes" id="UP000542125">
    <property type="component" value="Unassembled WGS sequence"/>
</dbReference>
<dbReference type="GO" id="GO:0003700">
    <property type="term" value="F:DNA-binding transcription factor activity"/>
    <property type="evidence" value="ECO:0007669"/>
    <property type="project" value="InterPro"/>
</dbReference>
<dbReference type="RefSeq" id="WP_179583154.1">
    <property type="nucleotide sequence ID" value="NZ_JACBYR010000001.1"/>
</dbReference>
<reference evidence="6 7" key="1">
    <citation type="submission" date="2020-07" db="EMBL/GenBank/DDBJ databases">
        <title>Genomic Encyclopedia of Type Strains, Phase IV (KMG-V): Genome sequencing to study the core and pangenomes of soil and plant-associated prokaryotes.</title>
        <authorList>
            <person name="Whitman W."/>
        </authorList>
    </citation>
    <scope>NUCLEOTIDE SEQUENCE [LARGE SCALE GENOMIC DNA]</scope>
    <source>
        <strain evidence="6 7">SAS40</strain>
    </source>
</reference>
<dbReference type="InterPro" id="IPR036390">
    <property type="entry name" value="WH_DNA-bd_sf"/>
</dbReference>
<evidence type="ECO:0000256" key="4">
    <source>
        <dbReference type="ARBA" id="ARBA00023163"/>
    </source>
</evidence>
<accession>A0A7Y9IQP7</accession>
<name>A0A7Y9IQP7_9BURK</name>
<dbReference type="EMBL" id="JACBYR010000001">
    <property type="protein sequence ID" value="NYE81267.1"/>
    <property type="molecule type" value="Genomic_DNA"/>
</dbReference>
<feature type="domain" description="HTH lysR-type" evidence="5">
    <location>
        <begin position="2"/>
        <end position="59"/>
    </location>
</feature>
<organism evidence="6 7">
    <name type="scientific">Pigmentiphaga litoralis</name>
    <dbReference type="NCBI Taxonomy" id="516702"/>
    <lineage>
        <taxon>Bacteria</taxon>
        <taxon>Pseudomonadati</taxon>
        <taxon>Pseudomonadota</taxon>
        <taxon>Betaproteobacteria</taxon>
        <taxon>Burkholderiales</taxon>
        <taxon>Alcaligenaceae</taxon>
        <taxon>Pigmentiphaga</taxon>
    </lineage>
</organism>
<comment type="similarity">
    <text evidence="1">Belongs to the LysR transcriptional regulatory family.</text>
</comment>
<evidence type="ECO:0000259" key="5">
    <source>
        <dbReference type="PROSITE" id="PS50931"/>
    </source>
</evidence>
<dbReference type="SUPFAM" id="SSF46785">
    <property type="entry name" value="Winged helix' DNA-binding domain"/>
    <property type="match status" value="1"/>
</dbReference>
<dbReference type="AlphaFoldDB" id="A0A7Y9IQP7"/>
<dbReference type="PROSITE" id="PS50931">
    <property type="entry name" value="HTH_LYSR"/>
    <property type="match status" value="1"/>
</dbReference>
<dbReference type="GO" id="GO:0003677">
    <property type="term" value="F:DNA binding"/>
    <property type="evidence" value="ECO:0007669"/>
    <property type="project" value="UniProtKB-KW"/>
</dbReference>
<gene>
    <name evidence="6" type="ORF">FHW18_000538</name>
</gene>
<dbReference type="InterPro" id="IPR000847">
    <property type="entry name" value="LysR_HTH_N"/>
</dbReference>
<keyword evidence="7" id="KW-1185">Reference proteome</keyword>
<proteinExistence type="inferred from homology"/>
<dbReference type="PANTHER" id="PTHR30346">
    <property type="entry name" value="TRANSCRIPTIONAL DUAL REGULATOR HCAR-RELATED"/>
    <property type="match status" value="1"/>
</dbReference>
<dbReference type="FunFam" id="1.10.10.10:FF:000001">
    <property type="entry name" value="LysR family transcriptional regulator"/>
    <property type="match status" value="1"/>
</dbReference>
<evidence type="ECO:0000256" key="3">
    <source>
        <dbReference type="ARBA" id="ARBA00023125"/>
    </source>
</evidence>
<keyword evidence="4" id="KW-0804">Transcription</keyword>
<dbReference type="GO" id="GO:0032993">
    <property type="term" value="C:protein-DNA complex"/>
    <property type="evidence" value="ECO:0007669"/>
    <property type="project" value="TreeGrafter"/>
</dbReference>
<dbReference type="PRINTS" id="PR00039">
    <property type="entry name" value="HTHLYSR"/>
</dbReference>
<evidence type="ECO:0000313" key="7">
    <source>
        <dbReference type="Proteomes" id="UP000542125"/>
    </source>
</evidence>
<keyword evidence="3 6" id="KW-0238">DNA-binding</keyword>
<dbReference type="Pfam" id="PF03466">
    <property type="entry name" value="LysR_substrate"/>
    <property type="match status" value="1"/>
</dbReference>
<dbReference type="Gene3D" id="3.40.190.10">
    <property type="entry name" value="Periplasmic binding protein-like II"/>
    <property type="match status" value="2"/>
</dbReference>
<sequence length="300" mass="31988">MLTSRQLRYFVEIVDAGSFSLAAERLFIAQSALSRQVRDIEQALQVTLLIRDARGLDLTPAGRSLYGNARRILAALDDAAVSAVHAERGTEGTVHLLHSSSVPLGPALLAAIARHVDAHPGVSIDIATASSEHQAHEIREGRADLGLAREPILRRYADLQYTPLFRESLMAVLPATHAMASCSSVPVAALRNERFVAQAHPERGGLGHRVADLCRAHGFSPQPAAVRSRKWSQLALVEAGFGVAIVPASMAKMAPTGVKAITLEDARADSGVLLICRHDATAITRRLADALVATCTEAAD</sequence>
<dbReference type="Gene3D" id="1.10.10.10">
    <property type="entry name" value="Winged helix-like DNA-binding domain superfamily/Winged helix DNA-binding domain"/>
    <property type="match status" value="1"/>
</dbReference>
<evidence type="ECO:0000313" key="6">
    <source>
        <dbReference type="EMBL" id="NYE81267.1"/>
    </source>
</evidence>
<evidence type="ECO:0000256" key="1">
    <source>
        <dbReference type="ARBA" id="ARBA00009437"/>
    </source>
</evidence>
<dbReference type="InterPro" id="IPR036388">
    <property type="entry name" value="WH-like_DNA-bd_sf"/>
</dbReference>
<dbReference type="InterPro" id="IPR005119">
    <property type="entry name" value="LysR_subst-bd"/>
</dbReference>
<dbReference type="SUPFAM" id="SSF53850">
    <property type="entry name" value="Periplasmic binding protein-like II"/>
    <property type="match status" value="1"/>
</dbReference>
<protein>
    <submittedName>
        <fullName evidence="6">DNA-binding transcriptional LysR family regulator</fullName>
    </submittedName>
</protein>
<evidence type="ECO:0000256" key="2">
    <source>
        <dbReference type="ARBA" id="ARBA00023015"/>
    </source>
</evidence>
<dbReference type="Pfam" id="PF00126">
    <property type="entry name" value="HTH_1"/>
    <property type="match status" value="1"/>
</dbReference>